<dbReference type="Gene3D" id="1.10.287.130">
    <property type="match status" value="1"/>
</dbReference>
<dbReference type="Pfam" id="PF02518">
    <property type="entry name" value="HATPase_c"/>
    <property type="match status" value="1"/>
</dbReference>
<dbReference type="SUPFAM" id="SSF55874">
    <property type="entry name" value="ATPase domain of HSP90 chaperone/DNA topoisomerase II/histidine kinase"/>
    <property type="match status" value="1"/>
</dbReference>
<dbReference type="EMBL" id="QGQD01000117">
    <property type="protein sequence ID" value="TLC97584.1"/>
    <property type="molecule type" value="Genomic_DNA"/>
</dbReference>
<dbReference type="InterPro" id="IPR036097">
    <property type="entry name" value="HisK_dim/P_sf"/>
</dbReference>
<keyword evidence="5 10" id="KW-0808">Transferase</keyword>
<evidence type="ECO:0000256" key="1">
    <source>
        <dbReference type="ARBA" id="ARBA00000085"/>
    </source>
</evidence>
<reference evidence="10 11" key="1">
    <citation type="journal article" date="2019" name="Anaerobe">
        <title>Detection of Robinsoniella peoriensis in multiple bone samples of a trauma patient.</title>
        <authorList>
            <person name="Schrottner P."/>
            <person name="Hartwich K."/>
            <person name="Bunk B."/>
            <person name="Schober I."/>
            <person name="Helbig S."/>
            <person name="Rudolph W.W."/>
            <person name="Gunzer F."/>
        </authorList>
    </citation>
    <scope>NUCLEOTIDE SEQUENCE [LARGE SCALE GENOMIC DNA]</scope>
    <source>
        <strain evidence="10 11">DSM 106044</strain>
    </source>
</reference>
<keyword evidence="8" id="KW-1133">Transmembrane helix</keyword>
<evidence type="ECO:0000259" key="9">
    <source>
        <dbReference type="PROSITE" id="PS50109"/>
    </source>
</evidence>
<dbReference type="GO" id="GO:0004721">
    <property type="term" value="F:phosphoprotein phosphatase activity"/>
    <property type="evidence" value="ECO:0007669"/>
    <property type="project" value="TreeGrafter"/>
</dbReference>
<comment type="catalytic activity">
    <reaction evidence="1">
        <text>ATP + protein L-histidine = ADP + protein N-phospho-L-histidine.</text>
        <dbReference type="EC" id="2.7.13.3"/>
    </reaction>
</comment>
<feature type="transmembrane region" description="Helical" evidence="8">
    <location>
        <begin position="6"/>
        <end position="28"/>
    </location>
</feature>
<dbReference type="CDD" id="cd00082">
    <property type="entry name" value="HisKA"/>
    <property type="match status" value="1"/>
</dbReference>
<gene>
    <name evidence="10" type="primary">srrB_2</name>
    <name evidence="10" type="ORF">DSM106044_05611</name>
</gene>
<dbReference type="GO" id="GO:0016036">
    <property type="term" value="P:cellular response to phosphate starvation"/>
    <property type="evidence" value="ECO:0007669"/>
    <property type="project" value="TreeGrafter"/>
</dbReference>
<dbReference type="SMART" id="SM00387">
    <property type="entry name" value="HATPase_c"/>
    <property type="match status" value="1"/>
</dbReference>
<dbReference type="FunFam" id="3.30.565.10:FF:000006">
    <property type="entry name" value="Sensor histidine kinase WalK"/>
    <property type="match status" value="1"/>
</dbReference>
<evidence type="ECO:0000313" key="11">
    <source>
        <dbReference type="Proteomes" id="UP000306509"/>
    </source>
</evidence>
<dbReference type="PANTHER" id="PTHR45453">
    <property type="entry name" value="PHOSPHATE REGULON SENSOR PROTEIN PHOR"/>
    <property type="match status" value="1"/>
</dbReference>
<evidence type="ECO:0000256" key="3">
    <source>
        <dbReference type="ARBA" id="ARBA00012438"/>
    </source>
</evidence>
<name>A0A4U8PYY3_9FIRM</name>
<keyword evidence="6" id="KW-0418">Kinase</keyword>
<dbReference type="EC" id="2.7.13.3" evidence="3"/>
<organism evidence="10 11">
    <name type="scientific">Robinsoniella peoriensis</name>
    <dbReference type="NCBI Taxonomy" id="180332"/>
    <lineage>
        <taxon>Bacteria</taxon>
        <taxon>Bacillati</taxon>
        <taxon>Bacillota</taxon>
        <taxon>Clostridia</taxon>
        <taxon>Lachnospirales</taxon>
        <taxon>Lachnospiraceae</taxon>
        <taxon>Robinsoniella</taxon>
    </lineage>
</organism>
<dbReference type="STRING" id="180332.GCA_000797495_03071"/>
<dbReference type="AlphaFoldDB" id="A0A4U8PYY3"/>
<dbReference type="SUPFAM" id="SSF47384">
    <property type="entry name" value="Homodimeric domain of signal transducing histidine kinase"/>
    <property type="match status" value="1"/>
</dbReference>
<keyword evidence="8" id="KW-0472">Membrane</keyword>
<comment type="subcellular location">
    <subcellularLocation>
        <location evidence="2">Membrane</location>
    </subcellularLocation>
</comment>
<dbReference type="PANTHER" id="PTHR45453:SF1">
    <property type="entry name" value="PHOSPHATE REGULON SENSOR PROTEIN PHOR"/>
    <property type="match status" value="1"/>
</dbReference>
<sequence>MSVQNWIVLYVLTVGCLAVGMIFMWLAMRKRFVNYTDQIYQSIECILKGEGVGGFELDEDTLSSKIQMMLKRLYDITCASVEENRNQKKVVQEMVSDISHQLKTPIANITMYSDTILNHELNREDEHRFLKVMQEQIEKLDFLVRSLMKMSRLENNMIVLKKEKAFVMDCIMESVDSIELAAKKKEIDIEIRADKKTVAAFDRKWTTEALFNILDNAVKYTPDKGKIRITVEESEMFTKIVVEDTGIGIGNDHINDIFKRFYREPKVHKKPGIGIGLYLSRQIISSQGGFIKVKSREGEGSSFGVYLIKEKE</sequence>
<dbReference type="PRINTS" id="PR00344">
    <property type="entry name" value="BCTRLSENSOR"/>
</dbReference>
<dbReference type="GO" id="GO:0005886">
    <property type="term" value="C:plasma membrane"/>
    <property type="evidence" value="ECO:0007669"/>
    <property type="project" value="TreeGrafter"/>
</dbReference>
<dbReference type="GO" id="GO:0000155">
    <property type="term" value="F:phosphorelay sensor kinase activity"/>
    <property type="evidence" value="ECO:0007669"/>
    <property type="project" value="InterPro"/>
</dbReference>
<evidence type="ECO:0000256" key="2">
    <source>
        <dbReference type="ARBA" id="ARBA00004370"/>
    </source>
</evidence>
<keyword evidence="7" id="KW-0902">Two-component regulatory system</keyword>
<dbReference type="InterPro" id="IPR003594">
    <property type="entry name" value="HATPase_dom"/>
</dbReference>
<dbReference type="Gene3D" id="3.30.565.10">
    <property type="entry name" value="Histidine kinase-like ATPase, C-terminal domain"/>
    <property type="match status" value="1"/>
</dbReference>
<keyword evidence="4" id="KW-0597">Phosphoprotein</keyword>
<protein>
    <recommendedName>
        <fullName evidence="3">histidine kinase</fullName>
        <ecNumber evidence="3">2.7.13.3</ecNumber>
    </recommendedName>
</protein>
<keyword evidence="11" id="KW-1185">Reference proteome</keyword>
<evidence type="ECO:0000313" key="10">
    <source>
        <dbReference type="EMBL" id="TLC97584.1"/>
    </source>
</evidence>
<feature type="domain" description="Histidine kinase" evidence="9">
    <location>
        <begin position="97"/>
        <end position="311"/>
    </location>
</feature>
<evidence type="ECO:0000256" key="8">
    <source>
        <dbReference type="SAM" id="Phobius"/>
    </source>
</evidence>
<dbReference type="Pfam" id="PF00512">
    <property type="entry name" value="HisKA"/>
    <property type="match status" value="1"/>
</dbReference>
<keyword evidence="8" id="KW-0812">Transmembrane</keyword>
<evidence type="ECO:0000256" key="7">
    <source>
        <dbReference type="ARBA" id="ARBA00023012"/>
    </source>
</evidence>
<dbReference type="InterPro" id="IPR004358">
    <property type="entry name" value="Sig_transdc_His_kin-like_C"/>
</dbReference>
<evidence type="ECO:0000256" key="6">
    <source>
        <dbReference type="ARBA" id="ARBA00022777"/>
    </source>
</evidence>
<dbReference type="Proteomes" id="UP000306509">
    <property type="component" value="Unassembled WGS sequence"/>
</dbReference>
<dbReference type="InterPro" id="IPR050351">
    <property type="entry name" value="BphY/WalK/GraS-like"/>
</dbReference>
<dbReference type="InterPro" id="IPR003661">
    <property type="entry name" value="HisK_dim/P_dom"/>
</dbReference>
<dbReference type="InterPro" id="IPR036890">
    <property type="entry name" value="HATPase_C_sf"/>
</dbReference>
<dbReference type="PROSITE" id="PS50109">
    <property type="entry name" value="HIS_KIN"/>
    <property type="match status" value="1"/>
</dbReference>
<evidence type="ECO:0000256" key="5">
    <source>
        <dbReference type="ARBA" id="ARBA00022679"/>
    </source>
</evidence>
<accession>A0A4U8PYY3</accession>
<dbReference type="SMART" id="SM00388">
    <property type="entry name" value="HisKA"/>
    <property type="match status" value="1"/>
</dbReference>
<comment type="caution">
    <text evidence="10">The sequence shown here is derived from an EMBL/GenBank/DDBJ whole genome shotgun (WGS) entry which is preliminary data.</text>
</comment>
<dbReference type="InterPro" id="IPR005467">
    <property type="entry name" value="His_kinase_dom"/>
</dbReference>
<proteinExistence type="predicted"/>
<evidence type="ECO:0000256" key="4">
    <source>
        <dbReference type="ARBA" id="ARBA00022553"/>
    </source>
</evidence>